<name>A0ABV6JLV9_9PROT</name>
<evidence type="ECO:0000256" key="1">
    <source>
        <dbReference type="SAM" id="MobiDB-lite"/>
    </source>
</evidence>
<keyword evidence="2" id="KW-0732">Signal</keyword>
<sequence>MFRYHLTAILALSLASPAMAQTLRDQNSTEPSFGQPTDGGATPSQGQSSGQAQSSTQAQKPANGLAWRNDRLTLTLADGDFTISPLLRFDLDGVSFFDQHSPNGFDSGTQVRRGRVGVRGTFLRDFEYNVTWEFGSYPSRTNTLFEAQVAWNGLGWGTVRAGTFTIQHLPEYAASSYDLLFLERASITNIVASLASGDTREAVGLEARGDRWNTSVYGTAGVTSTLHDNKQRGLVGRAVALLVDNPVAQFQLGFDGAAQFDPGTSPGADSIRLRDYPELRGDNANRFLDTGGIRAKDAYAYGPEAAGKIGPVYLEALYQHVVVDVPGAGSRDFDGWYVQTAVPLVGPPRQRVRNTGTWSRPRTQGLIDPLNGNWGALEAVGRYSTVSLRDGVVRGGEQSIWTGGLNWYLSPNLKVQAEYENGKINLDTRNRDFQAFGIRLAFSM</sequence>
<feature type="compositionally biased region" description="Low complexity" evidence="1">
    <location>
        <begin position="39"/>
        <end position="59"/>
    </location>
</feature>
<feature type="compositionally biased region" description="Polar residues" evidence="1">
    <location>
        <begin position="23"/>
        <end position="35"/>
    </location>
</feature>
<reference evidence="3 4" key="1">
    <citation type="submission" date="2024-09" db="EMBL/GenBank/DDBJ databases">
        <authorList>
            <person name="Sun Q."/>
            <person name="Mori K."/>
        </authorList>
    </citation>
    <scope>NUCLEOTIDE SEQUENCE [LARGE SCALE GENOMIC DNA]</scope>
    <source>
        <strain evidence="3 4">TBRC 5777</strain>
    </source>
</reference>
<dbReference type="SUPFAM" id="SSF56935">
    <property type="entry name" value="Porins"/>
    <property type="match status" value="1"/>
</dbReference>
<dbReference type="Pfam" id="PF07396">
    <property type="entry name" value="Porin_O_P"/>
    <property type="match status" value="1"/>
</dbReference>
<dbReference type="RefSeq" id="WP_377042380.1">
    <property type="nucleotide sequence ID" value="NZ_JBHLUN010000001.1"/>
</dbReference>
<gene>
    <name evidence="3" type="ORF">ACFFGY_00490</name>
</gene>
<accession>A0ABV6JLV9</accession>
<proteinExistence type="predicted"/>
<dbReference type="EMBL" id="JBHLUN010000001">
    <property type="protein sequence ID" value="MFC0406704.1"/>
    <property type="molecule type" value="Genomic_DNA"/>
</dbReference>
<protein>
    <submittedName>
        <fullName evidence="3">OprO/OprP family phosphate-selective porin</fullName>
    </submittedName>
</protein>
<dbReference type="InterPro" id="IPR010870">
    <property type="entry name" value="Porin_O/P"/>
</dbReference>
<evidence type="ECO:0000313" key="4">
    <source>
        <dbReference type="Proteomes" id="UP001589865"/>
    </source>
</evidence>
<feature type="region of interest" description="Disordered" evidence="1">
    <location>
        <begin position="22"/>
        <end position="64"/>
    </location>
</feature>
<comment type="caution">
    <text evidence="3">The sequence shown here is derived from an EMBL/GenBank/DDBJ whole genome shotgun (WGS) entry which is preliminary data.</text>
</comment>
<evidence type="ECO:0000313" key="3">
    <source>
        <dbReference type="EMBL" id="MFC0406704.1"/>
    </source>
</evidence>
<evidence type="ECO:0000256" key="2">
    <source>
        <dbReference type="SAM" id="SignalP"/>
    </source>
</evidence>
<feature type="signal peptide" evidence="2">
    <location>
        <begin position="1"/>
        <end position="20"/>
    </location>
</feature>
<dbReference type="InterPro" id="IPR023614">
    <property type="entry name" value="Porin_dom_sf"/>
</dbReference>
<dbReference type="Proteomes" id="UP001589865">
    <property type="component" value="Unassembled WGS sequence"/>
</dbReference>
<keyword evidence="4" id="KW-1185">Reference proteome</keyword>
<dbReference type="Gene3D" id="2.40.160.10">
    <property type="entry name" value="Porin"/>
    <property type="match status" value="1"/>
</dbReference>
<organism evidence="3 4">
    <name type="scientific">Roseomonas elaeocarpi</name>
    <dbReference type="NCBI Taxonomy" id="907779"/>
    <lineage>
        <taxon>Bacteria</taxon>
        <taxon>Pseudomonadati</taxon>
        <taxon>Pseudomonadota</taxon>
        <taxon>Alphaproteobacteria</taxon>
        <taxon>Acetobacterales</taxon>
        <taxon>Roseomonadaceae</taxon>
        <taxon>Roseomonas</taxon>
    </lineage>
</organism>
<feature type="chain" id="PRO_5046633726" evidence="2">
    <location>
        <begin position="21"/>
        <end position="444"/>
    </location>
</feature>